<evidence type="ECO:0000256" key="11">
    <source>
        <dbReference type="SAM" id="SignalP"/>
    </source>
</evidence>
<dbReference type="PANTHER" id="PTHR34501">
    <property type="entry name" value="PROTEIN YDDL-RELATED"/>
    <property type="match status" value="1"/>
</dbReference>
<proteinExistence type="predicted"/>
<dbReference type="Gene3D" id="2.40.160.10">
    <property type="entry name" value="Porin"/>
    <property type="match status" value="1"/>
</dbReference>
<keyword evidence="3" id="KW-0813">Transport</keyword>
<dbReference type="InterPro" id="IPR023614">
    <property type="entry name" value="Porin_dom_sf"/>
</dbReference>
<evidence type="ECO:0000256" key="10">
    <source>
        <dbReference type="ARBA" id="ARBA00023237"/>
    </source>
</evidence>
<feature type="domain" description="Porin" evidence="12">
    <location>
        <begin position="18"/>
        <end position="360"/>
    </location>
</feature>
<protein>
    <submittedName>
        <fullName evidence="13">Porin</fullName>
    </submittedName>
</protein>
<evidence type="ECO:0000313" key="13">
    <source>
        <dbReference type="EMBL" id="QQG35611.1"/>
    </source>
</evidence>
<evidence type="ECO:0000256" key="7">
    <source>
        <dbReference type="ARBA" id="ARBA00023065"/>
    </source>
</evidence>
<dbReference type="InterPro" id="IPR033900">
    <property type="entry name" value="Gram_neg_porin_domain"/>
</dbReference>
<dbReference type="GO" id="GO:0006811">
    <property type="term" value="P:monoatomic ion transport"/>
    <property type="evidence" value="ECO:0007669"/>
    <property type="project" value="UniProtKB-KW"/>
</dbReference>
<evidence type="ECO:0000256" key="2">
    <source>
        <dbReference type="ARBA" id="ARBA00011233"/>
    </source>
</evidence>
<evidence type="ECO:0000256" key="5">
    <source>
        <dbReference type="ARBA" id="ARBA00022692"/>
    </source>
</evidence>
<evidence type="ECO:0000313" key="14">
    <source>
        <dbReference type="Proteomes" id="UP000595362"/>
    </source>
</evidence>
<comment type="subcellular location">
    <subcellularLocation>
        <location evidence="1">Cell outer membrane</location>
        <topology evidence="1">Multi-pass membrane protein</topology>
    </subcellularLocation>
</comment>
<feature type="signal peptide" evidence="11">
    <location>
        <begin position="1"/>
        <end position="23"/>
    </location>
</feature>
<keyword evidence="8" id="KW-0626">Porin</keyword>
<evidence type="ECO:0000256" key="1">
    <source>
        <dbReference type="ARBA" id="ARBA00004571"/>
    </source>
</evidence>
<evidence type="ECO:0000256" key="6">
    <source>
        <dbReference type="ARBA" id="ARBA00022729"/>
    </source>
</evidence>
<dbReference type="GO" id="GO:0046930">
    <property type="term" value="C:pore complex"/>
    <property type="evidence" value="ECO:0007669"/>
    <property type="project" value="UniProtKB-KW"/>
</dbReference>
<dbReference type="PANTHER" id="PTHR34501:SF9">
    <property type="entry name" value="MAJOR OUTER MEMBRANE PROTEIN P.IA"/>
    <property type="match status" value="1"/>
</dbReference>
<dbReference type="GO" id="GO:0009279">
    <property type="term" value="C:cell outer membrane"/>
    <property type="evidence" value="ECO:0007669"/>
    <property type="project" value="UniProtKB-SubCell"/>
</dbReference>
<evidence type="ECO:0000259" key="12">
    <source>
        <dbReference type="Pfam" id="PF13609"/>
    </source>
</evidence>
<dbReference type="Pfam" id="PF13609">
    <property type="entry name" value="Porin_4"/>
    <property type="match status" value="1"/>
</dbReference>
<organism evidence="13 14">
    <name type="scientific">Micavibrio aeruginosavorus</name>
    <dbReference type="NCBI Taxonomy" id="349221"/>
    <lineage>
        <taxon>Bacteria</taxon>
        <taxon>Pseudomonadati</taxon>
        <taxon>Bdellovibrionota</taxon>
        <taxon>Bdellovibrionia</taxon>
        <taxon>Bdellovibrionales</taxon>
        <taxon>Pseudobdellovibrionaceae</taxon>
        <taxon>Micavibrio</taxon>
    </lineage>
</organism>
<keyword evidence="5" id="KW-0812">Transmembrane</keyword>
<keyword evidence="6 11" id="KW-0732">Signal</keyword>
<dbReference type="SUPFAM" id="SSF56935">
    <property type="entry name" value="Porins"/>
    <property type="match status" value="1"/>
</dbReference>
<sequence length="379" mass="40951">MKKSFCSTAIIGFGLCVGAPAFAQGNESALDLGLGGYFRGYVTYHNQDTAAGSEERHFDIIRDTEIHMDGKTEMDNGLTVGVHFEFRADMGDGFTVDKSFMYASGEWGKVNFGGGDGVGYLMQVAAPSADSNIDGMRHQLKAVNYNLIGGMIGPHLQDTEWDYSHDVSGSSDKISYFSPIFSGLQAGVSYTPDVQATSFVGNAESTASSRGLNGVNSDDVAGAYGSAWELAARYEREIEALKFTVGAGYTHVDHEDDAASEDDLTAWNVAGNVKYGNLGFGVAYTENDNGRDPDDEAGILVVGLDYKMGDWKLGGSWYNREDENLTGNTDLDTDRYSGGAVYKYGHGMDFRASIHYVDHDFGTEDMDATSFMAGTQVNF</sequence>
<dbReference type="AlphaFoldDB" id="A0A7T5UG85"/>
<accession>A0A7T5UG85</accession>
<keyword evidence="9" id="KW-0472">Membrane</keyword>
<dbReference type="GO" id="GO:0015288">
    <property type="term" value="F:porin activity"/>
    <property type="evidence" value="ECO:0007669"/>
    <property type="project" value="UniProtKB-KW"/>
</dbReference>
<evidence type="ECO:0000256" key="4">
    <source>
        <dbReference type="ARBA" id="ARBA00022452"/>
    </source>
</evidence>
<feature type="chain" id="PRO_5033008846" evidence="11">
    <location>
        <begin position="24"/>
        <end position="379"/>
    </location>
</feature>
<name>A0A7T5UG85_9BACT</name>
<dbReference type="EMBL" id="CP066681">
    <property type="protein sequence ID" value="QQG35611.1"/>
    <property type="molecule type" value="Genomic_DNA"/>
</dbReference>
<evidence type="ECO:0000256" key="3">
    <source>
        <dbReference type="ARBA" id="ARBA00022448"/>
    </source>
</evidence>
<gene>
    <name evidence="13" type="ORF">HYS17_08785</name>
</gene>
<dbReference type="Proteomes" id="UP000595362">
    <property type="component" value="Chromosome"/>
</dbReference>
<keyword evidence="10" id="KW-0998">Cell outer membrane</keyword>
<keyword evidence="4" id="KW-1134">Transmembrane beta strand</keyword>
<keyword evidence="7" id="KW-0406">Ion transport</keyword>
<reference evidence="13 14" key="1">
    <citation type="submission" date="2020-07" db="EMBL/GenBank/DDBJ databases">
        <title>Huge and variable diversity of episymbiotic CPR bacteria and DPANN archaea in groundwater ecosystems.</title>
        <authorList>
            <person name="He C.Y."/>
            <person name="Keren R."/>
            <person name="Whittaker M."/>
            <person name="Farag I.F."/>
            <person name="Doudna J."/>
            <person name="Cate J.H.D."/>
            <person name="Banfield J.F."/>
        </authorList>
    </citation>
    <scope>NUCLEOTIDE SEQUENCE [LARGE SCALE GENOMIC DNA]</scope>
    <source>
        <strain evidence="13">NC_groundwater_70_Ag_B-0.1um_54_66</strain>
    </source>
</reference>
<comment type="subunit">
    <text evidence="2">Homotrimer.</text>
</comment>
<evidence type="ECO:0000256" key="8">
    <source>
        <dbReference type="ARBA" id="ARBA00023114"/>
    </source>
</evidence>
<evidence type="ECO:0000256" key="9">
    <source>
        <dbReference type="ARBA" id="ARBA00023136"/>
    </source>
</evidence>
<dbReference type="InterPro" id="IPR050298">
    <property type="entry name" value="Gram-neg_bact_OMP"/>
</dbReference>